<dbReference type="Pfam" id="PF06874">
    <property type="entry name" value="FBPase_2"/>
    <property type="match status" value="1"/>
</dbReference>
<dbReference type="OrthoDB" id="9779903at2"/>
<keyword evidence="1 4" id="KW-0378">Hydrolase</keyword>
<evidence type="ECO:0000256" key="1">
    <source>
        <dbReference type="ARBA" id="ARBA00022801"/>
    </source>
</evidence>
<dbReference type="PIRSF" id="PIRSF000906">
    <property type="entry name" value="FBPtase_Bacill"/>
    <property type="match status" value="1"/>
</dbReference>
<dbReference type="SUPFAM" id="SSF56300">
    <property type="entry name" value="Metallo-dependent phosphatases"/>
    <property type="match status" value="1"/>
</dbReference>
<dbReference type="UniPathway" id="UPA00138"/>
<accession>A0A2A5RYK7</accession>
<dbReference type="InterPro" id="IPR029052">
    <property type="entry name" value="Metallo-depent_PP-like"/>
</dbReference>
<proteinExistence type="inferred from homology"/>
<organism evidence="5 6">
    <name type="scientific">Pseudolactococcus plantarum</name>
    <dbReference type="NCBI Taxonomy" id="1365"/>
    <lineage>
        <taxon>Bacteria</taxon>
        <taxon>Bacillati</taxon>
        <taxon>Bacillota</taxon>
        <taxon>Bacilli</taxon>
        <taxon>Lactobacillales</taxon>
        <taxon>Streptococcaceae</taxon>
        <taxon>Pseudolactococcus</taxon>
    </lineage>
</organism>
<dbReference type="HAMAP" id="MF_01854">
    <property type="entry name" value="FBPase_class3"/>
    <property type="match status" value="1"/>
</dbReference>
<reference evidence="5 6" key="1">
    <citation type="submission" date="2014-12" db="EMBL/GenBank/DDBJ databases">
        <title>Draft genome sequences of 10 type strains of Lactococcus.</title>
        <authorList>
            <person name="Sun Z."/>
            <person name="Zhong Z."/>
            <person name="Liu W."/>
            <person name="Zhang W."/>
            <person name="Zhang H."/>
        </authorList>
    </citation>
    <scope>NUCLEOTIDE SEQUENCE [LARGE SCALE GENOMIC DNA]</scope>
    <source>
        <strain evidence="5 6">DSM 20686</strain>
    </source>
</reference>
<dbReference type="RefSeq" id="WP_068163335.1">
    <property type="nucleotide sequence ID" value="NZ_JXJX01000009.1"/>
</dbReference>
<dbReference type="AlphaFoldDB" id="A0A2A5RYK7"/>
<dbReference type="Gene3D" id="3.60.21.10">
    <property type="match status" value="1"/>
</dbReference>
<name>A0A2A5RYK7_9LACT</name>
<dbReference type="Proteomes" id="UP000242246">
    <property type="component" value="Unassembled WGS sequence"/>
</dbReference>
<evidence type="ECO:0000256" key="2">
    <source>
        <dbReference type="ARBA" id="ARBA00023211"/>
    </source>
</evidence>
<evidence type="ECO:0000256" key="3">
    <source>
        <dbReference type="ARBA" id="ARBA00023277"/>
    </source>
</evidence>
<comment type="catalytic activity">
    <reaction evidence="4">
        <text>beta-D-fructose 1,6-bisphosphate + H2O = beta-D-fructose 6-phosphate + phosphate</text>
        <dbReference type="Rhea" id="RHEA:11064"/>
        <dbReference type="ChEBI" id="CHEBI:15377"/>
        <dbReference type="ChEBI" id="CHEBI:32966"/>
        <dbReference type="ChEBI" id="CHEBI:43474"/>
        <dbReference type="ChEBI" id="CHEBI:57634"/>
        <dbReference type="EC" id="3.1.3.11"/>
    </reaction>
</comment>
<dbReference type="GO" id="GO:0006094">
    <property type="term" value="P:gluconeogenesis"/>
    <property type="evidence" value="ECO:0007669"/>
    <property type="project" value="UniProtKB-UniRule"/>
</dbReference>
<keyword evidence="6" id="KW-1185">Reference proteome</keyword>
<evidence type="ECO:0000256" key="4">
    <source>
        <dbReference type="HAMAP-Rule" id="MF_01854"/>
    </source>
</evidence>
<comment type="cofactor">
    <cofactor evidence="4">
        <name>Mn(2+)</name>
        <dbReference type="ChEBI" id="CHEBI:29035"/>
    </cofactor>
</comment>
<comment type="caution">
    <text evidence="5">The sequence shown here is derived from an EMBL/GenBank/DDBJ whole genome shotgun (WGS) entry which is preliminary data.</text>
</comment>
<dbReference type="EC" id="3.1.3.11" evidence="4"/>
<evidence type="ECO:0000313" key="5">
    <source>
        <dbReference type="EMBL" id="PCS06270.1"/>
    </source>
</evidence>
<dbReference type="EMBL" id="JXJX01000009">
    <property type="protein sequence ID" value="PCS06270.1"/>
    <property type="molecule type" value="Genomic_DNA"/>
</dbReference>
<comment type="similarity">
    <text evidence="4">Belongs to the FBPase class 3 family.</text>
</comment>
<gene>
    <name evidence="4" type="primary">fbp</name>
    <name evidence="5" type="ORF">RU87_GL001791</name>
</gene>
<dbReference type="GO" id="GO:0042132">
    <property type="term" value="F:fructose 1,6-bisphosphate 1-phosphatase activity"/>
    <property type="evidence" value="ECO:0007669"/>
    <property type="project" value="UniProtKB-UniRule"/>
</dbReference>
<keyword evidence="3 4" id="KW-0119">Carbohydrate metabolism</keyword>
<keyword evidence="2 4" id="KW-0464">Manganese</keyword>
<sequence length="640" mass="73441">MEENKYLSLLFEKYQTKDKVASELINLEAILNLPKATELYISDIHAEYKAFNHIIRTGAGNIREKIDEIFPDEADQDMDQLAMLIAYPTDMLARKPLSLDEANRWSAKTIHRLLKLLRHIGAKYSRSKVRKAIDEDFRYFTEELLLSVDADQVEKNDYYQQIIQRLIELDLDEKLIRSLCITIQQLTVDHLHVVGDVFDRGAGADKVMDRLIQFHNVDFQWGNHDVLWMGAYAGNLASLATLLRIAVKYDYLYELESAYGLNLRALFQFSEEYYKESEQFSPSAREQDDLHGLDNHKRLSKVHQALAIIQFKLEGQIISRRPEFDMDSRNILTMIDYDKQTISLNGQHYPLTDTCFQTISPDDPNRLTDAEGHVMQTILASLQKSEKFQRHMKFLVEKGSAYLVYNRHLLYHGCIPLTESGEFLSMAMPDGRYSGRALLDQFDAYIRQGIRHIDIKDDYATDLMWYAWAGKCSPLFGRASMTTFERYFIKDKKTHKEIGNAYFTLRDNRDTMIKILSEFGLTDEQSVVINGHTPVKVGSGESPIKADGKLMVIDGGMSKAYQKTTGIAGYSLLNDSYGFKIVTHAPFTSIEEILAKGRGNETLANFLAEKPQRRLIKDTTIGDQLRASIADLNQLMDYMP</sequence>
<evidence type="ECO:0000313" key="6">
    <source>
        <dbReference type="Proteomes" id="UP000242246"/>
    </source>
</evidence>
<dbReference type="STRING" id="1348632.GCA_001591745_01307"/>
<comment type="pathway">
    <text evidence="4">Carbohydrate biosynthesis; gluconeogenesis.</text>
</comment>
<protein>
    <recommendedName>
        <fullName evidence="4">Fructose-1,6-bisphosphatase class 3</fullName>
        <shortName evidence="4">FBPase class 3</shortName>
        <ecNumber evidence="4">3.1.3.11</ecNumber>
    </recommendedName>
    <alternativeName>
        <fullName evidence="4">D-fructose-1,6-bisphosphate 1-phosphohydrolase class 3</fullName>
    </alternativeName>
</protein>
<dbReference type="InterPro" id="IPR009164">
    <property type="entry name" value="FBPtase_class3"/>
</dbReference>